<dbReference type="PROSITE" id="PS50234">
    <property type="entry name" value="VWFA"/>
    <property type="match status" value="1"/>
</dbReference>
<dbReference type="InterPro" id="IPR002035">
    <property type="entry name" value="VWF_A"/>
</dbReference>
<dbReference type="SUPFAM" id="SSF53300">
    <property type="entry name" value="vWA-like"/>
    <property type="match status" value="1"/>
</dbReference>
<keyword evidence="2" id="KW-0732">Signal</keyword>
<reference evidence="4 5" key="1">
    <citation type="submission" date="2018-01" db="EMBL/GenBank/DDBJ databases">
        <title>Bacillus asahii Genome sequencing and assembly.</title>
        <authorList>
            <person name="Jiang H."/>
            <person name="Feng Y."/>
            <person name="Zhao F."/>
            <person name="Lin X."/>
        </authorList>
    </citation>
    <scope>NUCLEOTIDE SEQUENCE [LARGE SCALE GENOMIC DNA]</scope>
    <source>
        <strain evidence="4 5">OM18</strain>
        <plasmid evidence="5">pom18</plasmid>
    </source>
</reference>
<geneLocation type="plasmid" evidence="5">
    <name>pom18</name>
</geneLocation>
<dbReference type="KEGG" id="pasa:BAOM_p058"/>
<evidence type="ECO:0000313" key="5">
    <source>
        <dbReference type="Proteomes" id="UP000283095"/>
    </source>
</evidence>
<accession>A0A3Q9RT91</accession>
<keyword evidence="4" id="KW-0614">Plasmid</keyword>
<feature type="compositionally biased region" description="Basic and acidic residues" evidence="1">
    <location>
        <begin position="24"/>
        <end position="45"/>
    </location>
</feature>
<feature type="signal peptide" evidence="2">
    <location>
        <begin position="1"/>
        <end position="20"/>
    </location>
</feature>
<dbReference type="Proteomes" id="UP000283095">
    <property type="component" value="Plasmid pOM18"/>
</dbReference>
<proteinExistence type="predicted"/>
<dbReference type="Pfam" id="PF13519">
    <property type="entry name" value="VWA_2"/>
    <property type="match status" value="1"/>
</dbReference>
<dbReference type="InterPro" id="IPR036465">
    <property type="entry name" value="vWFA_dom_sf"/>
</dbReference>
<evidence type="ECO:0000256" key="1">
    <source>
        <dbReference type="SAM" id="MobiDB-lite"/>
    </source>
</evidence>
<dbReference type="RefSeq" id="WP_127762759.1">
    <property type="nucleotide sequence ID" value="NZ_CP026096.1"/>
</dbReference>
<dbReference type="OrthoDB" id="9783818at2"/>
<gene>
    <name evidence="4" type="ORF">BAOM_p058</name>
</gene>
<organism evidence="4 5">
    <name type="scientific">Peribacillus asahii</name>
    <dbReference type="NCBI Taxonomy" id="228899"/>
    <lineage>
        <taxon>Bacteria</taxon>
        <taxon>Bacillati</taxon>
        <taxon>Bacillota</taxon>
        <taxon>Bacilli</taxon>
        <taxon>Bacillales</taxon>
        <taxon>Bacillaceae</taxon>
        <taxon>Peribacillus</taxon>
    </lineage>
</organism>
<feature type="domain" description="VWFA" evidence="3">
    <location>
        <begin position="152"/>
        <end position="341"/>
    </location>
</feature>
<evidence type="ECO:0000313" key="4">
    <source>
        <dbReference type="EMBL" id="AZV45711.1"/>
    </source>
</evidence>
<dbReference type="Gene3D" id="3.40.50.410">
    <property type="entry name" value="von Willebrand factor, type A domain"/>
    <property type="match status" value="2"/>
</dbReference>
<dbReference type="SMART" id="SM00327">
    <property type="entry name" value="VWA"/>
    <property type="match status" value="1"/>
</dbReference>
<dbReference type="PROSITE" id="PS51257">
    <property type="entry name" value="PROKAR_LIPOPROTEIN"/>
    <property type="match status" value="1"/>
</dbReference>
<dbReference type="AlphaFoldDB" id="A0A3Q9RT91"/>
<feature type="region of interest" description="Disordered" evidence="1">
    <location>
        <begin position="22"/>
        <end position="63"/>
    </location>
</feature>
<evidence type="ECO:0000259" key="3">
    <source>
        <dbReference type="PROSITE" id="PS50234"/>
    </source>
</evidence>
<sequence>MKKSIIFILLICTIVLTACSEEESSSKNNEEQTITDDKSVIVEKNESDEEGENQPLPYDESDFKRPLTDVEKMMLDYNGIYSGSNYSEEDLYKKIDQLPPNLTEQEYYDKLLNLLKEDYSSEVETLVNFDDVINVNLERPDENIDTTIKNIRYVILLDASGSMFGQINGITKMEAAKESIEEFAQGLPSDSSISLRAYGNKGSNKQEDKLLSCSSTEEVYSGNFNKEEFNKSLGSIQPSGWTPIALALESIKNDINDNEKVIVYVVSDGIETCGGDPVEVVKELKESGIDITVNIIGFDIDDNGQRLLKEVSDEGNGEFKNVNSQQELNKYLRQQYEVQQYKWSNWKDSGVEQATQISDEKKLQIVDIEDEIKNIANTEYEHLINAHAYLEKTFEESNIDFDEIASLINERYSKISKYARDTSESIRSNIMMNNSEEIRNYNEEGDNKVNENIIEKSKVNE</sequence>
<evidence type="ECO:0000256" key="2">
    <source>
        <dbReference type="SAM" id="SignalP"/>
    </source>
</evidence>
<protein>
    <recommendedName>
        <fullName evidence="3">VWFA domain-containing protein</fullName>
    </recommendedName>
</protein>
<feature type="chain" id="PRO_5018629513" description="VWFA domain-containing protein" evidence="2">
    <location>
        <begin position="21"/>
        <end position="461"/>
    </location>
</feature>
<name>A0A3Q9RT91_9BACI</name>
<dbReference type="EMBL" id="CP026096">
    <property type="protein sequence ID" value="AZV45711.1"/>
    <property type="molecule type" value="Genomic_DNA"/>
</dbReference>